<dbReference type="PATRIC" id="fig|1678840.3.peg.3249"/>
<dbReference type="Gene3D" id="3.30.2350.10">
    <property type="entry name" value="Pseudouridine synthase"/>
    <property type="match status" value="1"/>
</dbReference>
<name>A0A0S7BMP9_9CHLR</name>
<keyword evidence="3 5" id="KW-0819">tRNA processing</keyword>
<dbReference type="OrthoDB" id="9802309at2"/>
<keyword evidence="4 5" id="KW-0413">Isomerase</keyword>
<feature type="domain" description="Pseudouridine synthase II N-terminal" evidence="6">
    <location>
        <begin position="35"/>
        <end position="183"/>
    </location>
</feature>
<dbReference type="RefSeq" id="WP_062283546.1">
    <property type="nucleotide sequence ID" value="NZ_DF968181.1"/>
</dbReference>
<dbReference type="PANTHER" id="PTHR13767">
    <property type="entry name" value="TRNA-PSEUDOURIDINE SYNTHASE"/>
    <property type="match status" value="1"/>
</dbReference>
<dbReference type="AlphaFoldDB" id="A0A0S7BMP9"/>
<organism evidence="8">
    <name type="scientific">Flexilinea flocculi</name>
    <dbReference type="NCBI Taxonomy" id="1678840"/>
    <lineage>
        <taxon>Bacteria</taxon>
        <taxon>Bacillati</taxon>
        <taxon>Chloroflexota</taxon>
        <taxon>Anaerolineae</taxon>
        <taxon>Anaerolineales</taxon>
        <taxon>Anaerolineaceae</taxon>
        <taxon>Flexilinea</taxon>
    </lineage>
</organism>
<dbReference type="GO" id="GO:0003723">
    <property type="term" value="F:RNA binding"/>
    <property type="evidence" value="ECO:0007669"/>
    <property type="project" value="InterPro"/>
</dbReference>
<dbReference type="NCBIfam" id="TIGR00431">
    <property type="entry name" value="TruB"/>
    <property type="match status" value="1"/>
</dbReference>
<dbReference type="Pfam" id="PF01509">
    <property type="entry name" value="TruB_N"/>
    <property type="match status" value="1"/>
</dbReference>
<dbReference type="GO" id="GO:0160148">
    <property type="term" value="F:tRNA pseudouridine(55) synthase activity"/>
    <property type="evidence" value="ECO:0007669"/>
    <property type="project" value="UniProtKB-EC"/>
</dbReference>
<dbReference type="InterPro" id="IPR032819">
    <property type="entry name" value="TruB_C"/>
</dbReference>
<evidence type="ECO:0000313" key="9">
    <source>
        <dbReference type="Proteomes" id="UP000053370"/>
    </source>
</evidence>
<dbReference type="EC" id="5.4.99.25" evidence="5"/>
<evidence type="ECO:0000259" key="7">
    <source>
        <dbReference type="Pfam" id="PF16198"/>
    </source>
</evidence>
<dbReference type="GO" id="GO:0031119">
    <property type="term" value="P:tRNA pseudouridine synthesis"/>
    <property type="evidence" value="ECO:0007669"/>
    <property type="project" value="UniProtKB-UniRule"/>
</dbReference>
<evidence type="ECO:0000259" key="6">
    <source>
        <dbReference type="Pfam" id="PF01509"/>
    </source>
</evidence>
<evidence type="ECO:0000256" key="5">
    <source>
        <dbReference type="HAMAP-Rule" id="MF_01080"/>
    </source>
</evidence>
<dbReference type="InterPro" id="IPR002501">
    <property type="entry name" value="PsdUridine_synth_N"/>
</dbReference>
<evidence type="ECO:0000313" key="8">
    <source>
        <dbReference type="EMBL" id="GAP41733.1"/>
    </source>
</evidence>
<reference evidence="8" key="1">
    <citation type="journal article" date="2015" name="Genome Announc.">
        <title>Draft Genome Sequence of Anaerolineae Strain TC1, a Novel Isolate from a Methanogenic Wastewater Treatment System.</title>
        <authorList>
            <person name="Matsuura N."/>
            <person name="Tourlousse D.M."/>
            <person name="Sun L."/>
            <person name="Toyonaga M."/>
            <person name="Kuroda K."/>
            <person name="Ohashi A."/>
            <person name="Cruz R."/>
            <person name="Yamaguchi T."/>
            <person name="Sekiguchi Y."/>
        </authorList>
    </citation>
    <scope>NUCLEOTIDE SEQUENCE [LARGE SCALE GENOMIC DNA]</scope>
    <source>
        <strain evidence="8">TC1</strain>
    </source>
</reference>
<proteinExistence type="inferred from homology"/>
<evidence type="ECO:0000256" key="2">
    <source>
        <dbReference type="ARBA" id="ARBA00005642"/>
    </source>
</evidence>
<keyword evidence="9" id="KW-1185">Reference proteome</keyword>
<dbReference type="CDD" id="cd02573">
    <property type="entry name" value="PseudoU_synth_EcTruB"/>
    <property type="match status" value="1"/>
</dbReference>
<dbReference type="InterPro" id="IPR014780">
    <property type="entry name" value="tRNA_psdUridine_synth_TruB"/>
</dbReference>
<gene>
    <name evidence="5" type="primary">truB</name>
    <name evidence="8" type="ORF">ATC1_131729</name>
</gene>
<protein>
    <recommendedName>
        <fullName evidence="5">tRNA pseudouridine synthase B</fullName>
        <ecNumber evidence="5">5.4.99.25</ecNumber>
    </recommendedName>
    <alternativeName>
        <fullName evidence="5">tRNA pseudouridine(55) synthase</fullName>
        <shortName evidence="5">Psi55 synthase</shortName>
    </alternativeName>
    <alternativeName>
        <fullName evidence="5">tRNA pseudouridylate synthase</fullName>
    </alternativeName>
    <alternativeName>
        <fullName evidence="5">tRNA-uridine isomerase</fullName>
    </alternativeName>
</protein>
<evidence type="ECO:0000256" key="4">
    <source>
        <dbReference type="ARBA" id="ARBA00023235"/>
    </source>
</evidence>
<comment type="function">
    <text evidence="5">Responsible for synthesis of pseudouridine from uracil-55 in the psi GC loop of transfer RNAs.</text>
</comment>
<dbReference type="HAMAP" id="MF_01080">
    <property type="entry name" value="TruB_bact"/>
    <property type="match status" value="1"/>
</dbReference>
<comment type="similarity">
    <text evidence="2 5">Belongs to the pseudouridine synthase TruB family. Type 1 subfamily.</text>
</comment>
<feature type="active site" description="Nucleophile" evidence="5">
    <location>
        <position position="50"/>
    </location>
</feature>
<dbReference type="InterPro" id="IPR020103">
    <property type="entry name" value="PsdUridine_synth_cat_dom_sf"/>
</dbReference>
<sequence>MRDEDSRKLKSAISGVIVVDKPVGKTSHDVVQIIRKGTGLRRIGHTGTLDPRASGVLVILIGPAVRLSEYLLTDRKRYEATIRLGAVSDTYDGDGVIQSTGVEVRLTEDQILEAMKEFTGEFDQIPPAYSAIKLQGKKAYELARQGKPVQIPSRKVNVFSFDLVEFNLPEISVDIYCSSGTYIRSIAHDLGKKLGCGAYLNGLRRTVSGHFSLRDAITIPDLQTCFEEGTWYQHLIPAADSLEGMQEVLLDMELEAAIRYGKKIPAKPEDAALAKAVSEQGELIAILEKSSDGMAWQPKKVLYS</sequence>
<dbReference type="PANTHER" id="PTHR13767:SF2">
    <property type="entry name" value="PSEUDOURIDYLATE SYNTHASE TRUB1"/>
    <property type="match status" value="1"/>
</dbReference>
<dbReference type="Pfam" id="PF16198">
    <property type="entry name" value="TruB_C_2"/>
    <property type="match status" value="1"/>
</dbReference>
<feature type="domain" description="tRNA pseudouridylate synthase B C-terminal" evidence="7">
    <location>
        <begin position="184"/>
        <end position="228"/>
    </location>
</feature>
<dbReference type="EMBL" id="DF968181">
    <property type="protein sequence ID" value="GAP41733.1"/>
    <property type="molecule type" value="Genomic_DNA"/>
</dbReference>
<dbReference type="STRING" id="1678840.ATC1_131729"/>
<dbReference type="SUPFAM" id="SSF55120">
    <property type="entry name" value="Pseudouridine synthase"/>
    <property type="match status" value="1"/>
</dbReference>
<dbReference type="Proteomes" id="UP000053370">
    <property type="component" value="Unassembled WGS sequence"/>
</dbReference>
<evidence type="ECO:0000256" key="3">
    <source>
        <dbReference type="ARBA" id="ARBA00022694"/>
    </source>
</evidence>
<comment type="catalytic activity">
    <reaction evidence="1 5">
        <text>uridine(55) in tRNA = pseudouridine(55) in tRNA</text>
        <dbReference type="Rhea" id="RHEA:42532"/>
        <dbReference type="Rhea" id="RHEA-COMP:10101"/>
        <dbReference type="Rhea" id="RHEA-COMP:10102"/>
        <dbReference type="ChEBI" id="CHEBI:65314"/>
        <dbReference type="ChEBI" id="CHEBI:65315"/>
        <dbReference type="EC" id="5.4.99.25"/>
    </reaction>
</comment>
<dbReference type="GO" id="GO:1990481">
    <property type="term" value="P:mRNA pseudouridine synthesis"/>
    <property type="evidence" value="ECO:0007669"/>
    <property type="project" value="TreeGrafter"/>
</dbReference>
<evidence type="ECO:0000256" key="1">
    <source>
        <dbReference type="ARBA" id="ARBA00000385"/>
    </source>
</evidence>
<accession>A0A0S7BMP9</accession>